<comment type="caution">
    <text evidence="17">The sequence shown here is derived from an EMBL/GenBank/DDBJ whole genome shotgun (WGS) entry which is preliminary data.</text>
</comment>
<dbReference type="GO" id="GO:0016705">
    <property type="term" value="F:oxidoreductase activity, acting on paired donors, with incorporation or reduction of molecular oxygen"/>
    <property type="evidence" value="ECO:0007669"/>
    <property type="project" value="InterPro"/>
</dbReference>
<evidence type="ECO:0000256" key="9">
    <source>
        <dbReference type="ARBA" id="ARBA00022848"/>
    </source>
</evidence>
<evidence type="ECO:0000256" key="8">
    <source>
        <dbReference type="ARBA" id="ARBA00022824"/>
    </source>
</evidence>
<evidence type="ECO:0000313" key="17">
    <source>
        <dbReference type="EMBL" id="PCG66289.1"/>
    </source>
</evidence>
<dbReference type="SUPFAM" id="SSF48264">
    <property type="entry name" value="Cytochrome P450"/>
    <property type="match status" value="1"/>
</dbReference>
<keyword evidence="12 15" id="KW-0503">Monooxygenase</keyword>
<comment type="similarity">
    <text evidence="5 15">Belongs to the cytochrome P450 family.</text>
</comment>
<keyword evidence="13" id="KW-0472">Membrane</keyword>
<organism evidence="17">
    <name type="scientific">Heliothis virescens</name>
    <name type="common">Tobacco budworm moth</name>
    <dbReference type="NCBI Taxonomy" id="7102"/>
    <lineage>
        <taxon>Eukaryota</taxon>
        <taxon>Metazoa</taxon>
        <taxon>Ecdysozoa</taxon>
        <taxon>Arthropoda</taxon>
        <taxon>Hexapoda</taxon>
        <taxon>Insecta</taxon>
        <taxon>Pterygota</taxon>
        <taxon>Neoptera</taxon>
        <taxon>Endopterygota</taxon>
        <taxon>Lepidoptera</taxon>
        <taxon>Glossata</taxon>
        <taxon>Ditrysia</taxon>
        <taxon>Noctuoidea</taxon>
        <taxon>Noctuidae</taxon>
        <taxon>Heliothinae</taxon>
        <taxon>Heliothis</taxon>
    </lineage>
</organism>
<evidence type="ECO:0000256" key="5">
    <source>
        <dbReference type="ARBA" id="ARBA00010617"/>
    </source>
</evidence>
<evidence type="ECO:0000256" key="11">
    <source>
        <dbReference type="ARBA" id="ARBA00023004"/>
    </source>
</evidence>
<dbReference type="GO" id="GO:0005789">
    <property type="term" value="C:endoplasmic reticulum membrane"/>
    <property type="evidence" value="ECO:0007669"/>
    <property type="project" value="UniProtKB-SubCell"/>
</dbReference>
<dbReference type="GO" id="GO:0020037">
    <property type="term" value="F:heme binding"/>
    <property type="evidence" value="ECO:0007669"/>
    <property type="project" value="InterPro"/>
</dbReference>
<comment type="cofactor">
    <cofactor evidence="1 14">
        <name>heme</name>
        <dbReference type="ChEBI" id="CHEBI:30413"/>
    </cofactor>
</comment>
<keyword evidence="8" id="KW-0256">Endoplasmic reticulum</keyword>
<dbReference type="GO" id="GO:0004497">
    <property type="term" value="F:monooxygenase activity"/>
    <property type="evidence" value="ECO:0007669"/>
    <property type="project" value="UniProtKB-KW"/>
</dbReference>
<evidence type="ECO:0000256" key="13">
    <source>
        <dbReference type="ARBA" id="ARBA00023136"/>
    </source>
</evidence>
<evidence type="ECO:0000256" key="14">
    <source>
        <dbReference type="PIRSR" id="PIRSR602401-1"/>
    </source>
</evidence>
<feature type="chain" id="PRO_5013399798" description="Cytochrome P450" evidence="16">
    <location>
        <begin position="23"/>
        <end position="523"/>
    </location>
</feature>
<keyword evidence="10 15" id="KW-0560">Oxidoreductase</keyword>
<dbReference type="PANTHER" id="PTHR24291:SF189">
    <property type="entry name" value="CYTOCHROME P450 4C3-RELATED"/>
    <property type="match status" value="1"/>
</dbReference>
<sequence>MVFGVLVIICCVVFAVWRLVKPKSSSSSIYPKSTAADTSLSCWAMAIWSWLKPRNVKSPPKYPGCLPLIGHGYQLIGDDKHMWNCEKQFYDFCLQNNDLIEVRFGTHSMFILTDPDDCITVANNCLEKPYIYNFGHIVYKRGLITADVKLWKPHRKLLNPSFNQQVLQSFVGEYCSQAKFLVSSLASKVGKGPFDIQPYLVESVLKTAYRTTFGPKAAENSETLKIYSDATEELLMLLLERLQKFWLHFSYIYKLSRNCEVTNKLAKILRSITESVISNRKLELKAADQLDKLQESGTESFVPLLDRMLDLADNQNVFSDEEIREHLDTVIGAAYDTTATVLTFILILVGSHRDIQDKMFLELQKVLEGEERDINRHDLPKLVYMEAVIKETLRLYAPVPRIARTSNIDVNLKNYTLPANSTYVISVYGLHRHPMWGPDRHQFIPERWLDPARLPENPNLFAGFSLGRRNCIGRLYGMMAIKTTLSYILRQYCVYSNIEKMETRCDVLLKPAAGHFISLESRV</sequence>
<reference evidence="17" key="1">
    <citation type="submission" date="2017-09" db="EMBL/GenBank/DDBJ databases">
        <title>Contemporary evolution of a Lepidopteran species, Heliothis virescens, in response to modern agricultural practices.</title>
        <authorList>
            <person name="Fritz M.L."/>
            <person name="Deyonke A.M."/>
            <person name="Papanicolaou A."/>
            <person name="Micinski S."/>
            <person name="Westbrook J."/>
            <person name="Gould F."/>
        </authorList>
    </citation>
    <scope>NUCLEOTIDE SEQUENCE [LARGE SCALE GENOMIC DNA]</scope>
    <source>
        <strain evidence="17">HvINT-</strain>
        <tissue evidence="17">Whole body</tissue>
    </source>
</reference>
<evidence type="ECO:0000256" key="1">
    <source>
        <dbReference type="ARBA" id="ARBA00001971"/>
    </source>
</evidence>
<evidence type="ECO:0000256" key="2">
    <source>
        <dbReference type="ARBA" id="ARBA00003690"/>
    </source>
</evidence>
<accession>A0A2A4J337</accession>
<evidence type="ECO:0000256" key="12">
    <source>
        <dbReference type="ARBA" id="ARBA00023033"/>
    </source>
</evidence>
<dbReference type="InterPro" id="IPR036396">
    <property type="entry name" value="Cyt_P450_sf"/>
</dbReference>
<protein>
    <recommendedName>
        <fullName evidence="18">Cytochrome P450</fullName>
    </recommendedName>
</protein>
<feature type="signal peptide" evidence="16">
    <location>
        <begin position="1"/>
        <end position="22"/>
    </location>
</feature>
<dbReference type="Pfam" id="PF00067">
    <property type="entry name" value="p450"/>
    <property type="match status" value="1"/>
</dbReference>
<keyword evidence="16" id="KW-0732">Signal</keyword>
<dbReference type="InterPro" id="IPR002401">
    <property type="entry name" value="Cyt_P450_E_grp-I"/>
</dbReference>
<dbReference type="PRINTS" id="PR00463">
    <property type="entry name" value="EP450I"/>
</dbReference>
<name>A0A2A4J337_HELVI</name>
<dbReference type="PANTHER" id="PTHR24291">
    <property type="entry name" value="CYTOCHROME P450 FAMILY 4"/>
    <property type="match status" value="1"/>
</dbReference>
<gene>
    <name evidence="17" type="ORF">B5V51_7882</name>
</gene>
<dbReference type="InterPro" id="IPR017972">
    <property type="entry name" value="Cyt_P450_CS"/>
</dbReference>
<evidence type="ECO:0000256" key="3">
    <source>
        <dbReference type="ARBA" id="ARBA00004174"/>
    </source>
</evidence>
<evidence type="ECO:0000256" key="10">
    <source>
        <dbReference type="ARBA" id="ARBA00023002"/>
    </source>
</evidence>
<comment type="function">
    <text evidence="2">May be involved in the metabolism of insect hormones and in the breakdown of synthetic insecticides.</text>
</comment>
<keyword evidence="9" id="KW-0492">Microsome</keyword>
<dbReference type="PRINTS" id="PR00385">
    <property type="entry name" value="P450"/>
</dbReference>
<dbReference type="GO" id="GO:0005506">
    <property type="term" value="F:iron ion binding"/>
    <property type="evidence" value="ECO:0007669"/>
    <property type="project" value="InterPro"/>
</dbReference>
<dbReference type="InterPro" id="IPR001128">
    <property type="entry name" value="Cyt_P450"/>
</dbReference>
<evidence type="ECO:0000256" key="15">
    <source>
        <dbReference type="RuleBase" id="RU000461"/>
    </source>
</evidence>
<dbReference type="STRING" id="7102.A0A2A4J337"/>
<keyword evidence="7 14" id="KW-0479">Metal-binding</keyword>
<dbReference type="EMBL" id="NWSH01003441">
    <property type="protein sequence ID" value="PCG66289.1"/>
    <property type="molecule type" value="Genomic_DNA"/>
</dbReference>
<dbReference type="AlphaFoldDB" id="A0A2A4J337"/>
<evidence type="ECO:0000256" key="6">
    <source>
        <dbReference type="ARBA" id="ARBA00022617"/>
    </source>
</evidence>
<keyword evidence="11 14" id="KW-0408">Iron</keyword>
<keyword evidence="6 14" id="KW-0349">Heme</keyword>
<evidence type="ECO:0000256" key="7">
    <source>
        <dbReference type="ARBA" id="ARBA00022723"/>
    </source>
</evidence>
<proteinExistence type="inferred from homology"/>
<dbReference type="InterPro" id="IPR050196">
    <property type="entry name" value="Cytochrome_P450_Monoox"/>
</dbReference>
<feature type="binding site" description="axial binding residue" evidence="14">
    <location>
        <position position="471"/>
    </location>
    <ligand>
        <name>heme</name>
        <dbReference type="ChEBI" id="CHEBI:30413"/>
    </ligand>
    <ligandPart>
        <name>Fe</name>
        <dbReference type="ChEBI" id="CHEBI:18248"/>
    </ligandPart>
</feature>
<evidence type="ECO:0008006" key="18">
    <source>
        <dbReference type="Google" id="ProtNLM"/>
    </source>
</evidence>
<evidence type="ECO:0000256" key="4">
    <source>
        <dbReference type="ARBA" id="ARBA00004406"/>
    </source>
</evidence>
<evidence type="ECO:0000256" key="16">
    <source>
        <dbReference type="SAM" id="SignalP"/>
    </source>
</evidence>
<comment type="subcellular location">
    <subcellularLocation>
        <location evidence="4">Endoplasmic reticulum membrane</location>
        <topology evidence="4">Peripheral membrane protein</topology>
    </subcellularLocation>
    <subcellularLocation>
        <location evidence="3">Microsome membrane</location>
        <topology evidence="3">Peripheral membrane protein</topology>
    </subcellularLocation>
</comment>
<dbReference type="Gene3D" id="1.10.630.10">
    <property type="entry name" value="Cytochrome P450"/>
    <property type="match status" value="1"/>
</dbReference>
<dbReference type="PROSITE" id="PS00086">
    <property type="entry name" value="CYTOCHROME_P450"/>
    <property type="match status" value="1"/>
</dbReference>